<name>A0A5J5IJP7_9BACT</name>
<organism evidence="2 3">
    <name type="scientific">Ginsengibacter hankyongi</name>
    <dbReference type="NCBI Taxonomy" id="2607284"/>
    <lineage>
        <taxon>Bacteria</taxon>
        <taxon>Pseudomonadati</taxon>
        <taxon>Bacteroidota</taxon>
        <taxon>Chitinophagia</taxon>
        <taxon>Chitinophagales</taxon>
        <taxon>Chitinophagaceae</taxon>
        <taxon>Ginsengibacter</taxon>
    </lineage>
</organism>
<evidence type="ECO:0000256" key="1">
    <source>
        <dbReference type="SAM" id="SignalP"/>
    </source>
</evidence>
<protein>
    <recommendedName>
        <fullName evidence="4">Beta-lactamase-inhibitor-like PepSY-like domain-containing protein</fullName>
    </recommendedName>
</protein>
<dbReference type="EMBL" id="VYQF01000001">
    <property type="protein sequence ID" value="KAA9040623.1"/>
    <property type="molecule type" value="Genomic_DNA"/>
</dbReference>
<keyword evidence="1" id="KW-0732">Signal</keyword>
<reference evidence="2 3" key="1">
    <citation type="submission" date="2019-09" db="EMBL/GenBank/DDBJ databases">
        <title>Draft genome sequence of Ginsengibacter sp. BR5-29.</title>
        <authorList>
            <person name="Im W.-T."/>
        </authorList>
    </citation>
    <scope>NUCLEOTIDE SEQUENCE [LARGE SCALE GENOMIC DNA]</scope>
    <source>
        <strain evidence="2 3">BR5-29</strain>
    </source>
</reference>
<evidence type="ECO:0008006" key="4">
    <source>
        <dbReference type="Google" id="ProtNLM"/>
    </source>
</evidence>
<sequence length="160" mass="18385">MKKQIIAIMALLLFCGGRLFAQKDSVVTLPEITITGSAKISNELGKAFRKSFPGAQDLRWYKLDQDYLAKFIKEDMAHNALFKKNGFLKYDISYGHENNLPEQTHEMIQQAYKDYNITTAINVKSAGRDIWVVHLEGLKNLVTVRVEDQDLEEVERFEKS</sequence>
<feature type="signal peptide" evidence="1">
    <location>
        <begin position="1"/>
        <end position="21"/>
    </location>
</feature>
<keyword evidence="3" id="KW-1185">Reference proteome</keyword>
<gene>
    <name evidence="2" type="ORF">FW778_00850</name>
</gene>
<accession>A0A5J5IJP7</accession>
<dbReference type="Proteomes" id="UP000326903">
    <property type="component" value="Unassembled WGS sequence"/>
</dbReference>
<evidence type="ECO:0000313" key="2">
    <source>
        <dbReference type="EMBL" id="KAA9040623.1"/>
    </source>
</evidence>
<comment type="caution">
    <text evidence="2">The sequence shown here is derived from an EMBL/GenBank/DDBJ whole genome shotgun (WGS) entry which is preliminary data.</text>
</comment>
<dbReference type="AlphaFoldDB" id="A0A5J5IJP7"/>
<feature type="chain" id="PRO_5023899498" description="Beta-lactamase-inhibitor-like PepSY-like domain-containing protein" evidence="1">
    <location>
        <begin position="22"/>
        <end position="160"/>
    </location>
</feature>
<evidence type="ECO:0000313" key="3">
    <source>
        <dbReference type="Proteomes" id="UP000326903"/>
    </source>
</evidence>
<proteinExistence type="predicted"/>
<dbReference type="SUPFAM" id="SSF160574">
    <property type="entry name" value="BT0923-like"/>
    <property type="match status" value="1"/>
</dbReference>
<dbReference type="RefSeq" id="WP_150412683.1">
    <property type="nucleotide sequence ID" value="NZ_VYQF01000001.1"/>
</dbReference>
<dbReference type="Gene3D" id="3.10.450.360">
    <property type="match status" value="1"/>
</dbReference>